<dbReference type="InterPro" id="IPR050185">
    <property type="entry name" value="Ub_carboxyl-term_hydrolase"/>
</dbReference>
<evidence type="ECO:0000313" key="11">
    <source>
        <dbReference type="EMBL" id="CAD5218340.1"/>
    </source>
</evidence>
<comment type="similarity">
    <text evidence="2 7">Belongs to the peptidase C19 family.</text>
</comment>
<evidence type="ECO:0000256" key="4">
    <source>
        <dbReference type="ARBA" id="ARBA00022786"/>
    </source>
</evidence>
<dbReference type="GO" id="GO:0004843">
    <property type="term" value="F:cysteine-type deubiquitinase activity"/>
    <property type="evidence" value="ECO:0007669"/>
    <property type="project" value="UniProtKB-UniRule"/>
</dbReference>
<evidence type="ECO:0000256" key="6">
    <source>
        <dbReference type="ARBA" id="ARBA00022807"/>
    </source>
</evidence>
<reference evidence="11" key="1">
    <citation type="submission" date="2020-09" db="EMBL/GenBank/DDBJ databases">
        <authorList>
            <person name="Kikuchi T."/>
        </authorList>
    </citation>
    <scope>NUCLEOTIDE SEQUENCE</scope>
    <source>
        <strain evidence="11">SH1</strain>
    </source>
</reference>
<dbReference type="PROSITE" id="PS00973">
    <property type="entry name" value="USP_2"/>
    <property type="match status" value="1"/>
</dbReference>
<dbReference type="InterPro" id="IPR035927">
    <property type="entry name" value="DUSP-like_sf"/>
</dbReference>
<evidence type="ECO:0000256" key="2">
    <source>
        <dbReference type="ARBA" id="ARBA00009085"/>
    </source>
</evidence>
<evidence type="ECO:0000256" key="3">
    <source>
        <dbReference type="ARBA" id="ARBA00022670"/>
    </source>
</evidence>
<sequence>MTVAAENNHVQRGVNYDEAKELIDAVRTSNLTPGKDWYLIDQHWWSNLLQNYDVYTKTHDKGHINPGPLDNSELVEKEQSTSKIRLKQSLVEELNYCVVPEHVFHVIEAKFGLKNGQDDVIKRPVVQGTVLQKEAFVEVYPLQLQVAKLNAKSDVKQLLVSYADSFEELKKKAFDLLDIPEDKRAQAQIKFEKNKNDYETINEKVSGNLASILRMDMVFYVDDNSTRVTRSTTRMEGLNGTMASPTKRYQGYSPSASSSSYQAETHTAGLCGLQNLGNTCFMNSALQCLSNVPELTQYFLTEKYLEEINYDNVLGTRGRLVQAYADLIKEMWSGKNSSVKPYQFKCVIGQHAPRFNGYAQQDSQELMSFLLDGLHEDLNRIVKKPYIEERESDGRPDEVVAEEAWSDYKKRNDSVIVDLMHGQIKSTLVCPVCDKVSIKFDPILYLTVPVPQREKNGKSVVVVLRPKKKWAKFSIAHTNKSTFDQLSRAVKENLQVEKEDRLVIASGGTTPAVYDPAQPIPVITTYYNPAPRQFFAYFVKPGPLIIVSNLVQNSFNKSVTLPLITNFDFKLTRRDIIDKVLPRIHEHFSKEFTTPNVSTSSTDESKFGGTGIRLGRNENSEEAAASMSDTFNCPPELRDIVVEVNGDTLKLPEDSDEELELAKAINSLPKVVLKWAPTDSYAAPSYAETLVDRELNIQASQKSGNTLNDCLDMFTVREQLDENDSWYCPTCREHRRAFKKLDLWKLPKILIVHLKRFNYSRYSREKTDTEISIPVKNFCATSINPKQKQVKYDLIGVCNHMGGLGSGHYTARAINKTTNRWADFNDSSASLCGELHDPLVSREAYWMVYRQRSDSSSTSNSIQERTHQPPARPKRFTDSDAMEESD</sequence>
<name>A0A811KRL3_9BILA</name>
<evidence type="ECO:0000259" key="9">
    <source>
        <dbReference type="PROSITE" id="PS50235"/>
    </source>
</evidence>
<evidence type="ECO:0000259" key="10">
    <source>
        <dbReference type="PROSITE" id="PS51283"/>
    </source>
</evidence>
<keyword evidence="4 7" id="KW-0833">Ubl conjugation pathway</keyword>
<dbReference type="OrthoDB" id="265776at2759"/>
<dbReference type="InterPro" id="IPR001394">
    <property type="entry name" value="Peptidase_C19_UCH"/>
</dbReference>
<protein>
    <recommendedName>
        <fullName evidence="7">Ubiquitin carboxyl-terminal hydrolase</fullName>
        <ecNumber evidence="7">3.4.19.12</ecNumber>
    </recommendedName>
</protein>
<dbReference type="PANTHER" id="PTHR21646">
    <property type="entry name" value="UBIQUITIN CARBOXYL-TERMINAL HYDROLASE"/>
    <property type="match status" value="1"/>
</dbReference>
<keyword evidence="5 7" id="KW-0378">Hydrolase</keyword>
<dbReference type="EC" id="3.4.19.12" evidence="7"/>
<proteinExistence type="inferred from homology"/>
<accession>A0A811KRL3</accession>
<dbReference type="Gene3D" id="3.30.2230.10">
    <property type="entry name" value="DUSP-like"/>
    <property type="match status" value="1"/>
</dbReference>
<dbReference type="Pfam" id="PF00443">
    <property type="entry name" value="UCH"/>
    <property type="match status" value="1"/>
</dbReference>
<feature type="region of interest" description="Disordered" evidence="8">
    <location>
        <begin position="853"/>
        <end position="886"/>
    </location>
</feature>
<evidence type="ECO:0000256" key="1">
    <source>
        <dbReference type="ARBA" id="ARBA00000707"/>
    </source>
</evidence>
<keyword evidence="3 7" id="KW-0645">Protease</keyword>
<evidence type="ECO:0000256" key="7">
    <source>
        <dbReference type="RuleBase" id="RU366025"/>
    </source>
</evidence>
<keyword evidence="12" id="KW-1185">Reference proteome</keyword>
<evidence type="ECO:0000313" key="12">
    <source>
        <dbReference type="Proteomes" id="UP000614601"/>
    </source>
</evidence>
<dbReference type="SUPFAM" id="SSF143791">
    <property type="entry name" value="DUSP-like"/>
    <property type="match status" value="1"/>
</dbReference>
<dbReference type="PROSITE" id="PS51283">
    <property type="entry name" value="DUSP"/>
    <property type="match status" value="1"/>
</dbReference>
<dbReference type="Gene3D" id="3.90.70.10">
    <property type="entry name" value="Cysteine proteinases"/>
    <property type="match status" value="2"/>
</dbReference>
<dbReference type="InterPro" id="IPR018200">
    <property type="entry name" value="USP_CS"/>
</dbReference>
<dbReference type="Proteomes" id="UP000783686">
    <property type="component" value="Unassembled WGS sequence"/>
</dbReference>
<dbReference type="SMART" id="SM00695">
    <property type="entry name" value="DUSP"/>
    <property type="match status" value="1"/>
</dbReference>
<comment type="catalytic activity">
    <reaction evidence="1 7">
        <text>Thiol-dependent hydrolysis of ester, thioester, amide, peptide and isopeptide bonds formed by the C-terminal Gly of ubiquitin (a 76-residue protein attached to proteins as an intracellular targeting signal).</text>
        <dbReference type="EC" id="3.4.19.12"/>
    </reaction>
</comment>
<dbReference type="EMBL" id="CAJFCW020000004">
    <property type="protein sequence ID" value="CAG9110089.1"/>
    <property type="molecule type" value="Genomic_DNA"/>
</dbReference>
<dbReference type="PROSITE" id="PS50235">
    <property type="entry name" value="USP_3"/>
    <property type="match status" value="1"/>
</dbReference>
<dbReference type="PROSITE" id="PS00972">
    <property type="entry name" value="USP_1"/>
    <property type="match status" value="1"/>
</dbReference>
<dbReference type="AlphaFoldDB" id="A0A811KRL3"/>
<evidence type="ECO:0000256" key="5">
    <source>
        <dbReference type="ARBA" id="ARBA00022801"/>
    </source>
</evidence>
<dbReference type="InterPro" id="IPR006615">
    <property type="entry name" value="Pept_C19_DUSP"/>
</dbReference>
<dbReference type="GO" id="GO:0006508">
    <property type="term" value="P:proteolysis"/>
    <property type="evidence" value="ECO:0007669"/>
    <property type="project" value="UniProtKB-KW"/>
</dbReference>
<dbReference type="InterPro" id="IPR038765">
    <property type="entry name" value="Papain-like_cys_pep_sf"/>
</dbReference>
<comment type="caution">
    <text evidence="11">The sequence shown here is derived from an EMBL/GenBank/DDBJ whole genome shotgun (WGS) entry which is preliminary data.</text>
</comment>
<feature type="compositionally biased region" description="Polar residues" evidence="8">
    <location>
        <begin position="593"/>
        <end position="602"/>
    </location>
</feature>
<dbReference type="PANTHER" id="PTHR21646:SF24">
    <property type="entry name" value="UBIQUITIN CARBOXYL-TERMINAL HYDROLASE"/>
    <property type="match status" value="1"/>
</dbReference>
<keyword evidence="6 7" id="KW-0788">Thiol protease</keyword>
<feature type="domain" description="DUSP" evidence="10">
    <location>
        <begin position="14"/>
        <end position="126"/>
    </location>
</feature>
<dbReference type="GO" id="GO:0016579">
    <property type="term" value="P:protein deubiquitination"/>
    <property type="evidence" value="ECO:0007669"/>
    <property type="project" value="InterPro"/>
</dbReference>
<organism evidence="11 12">
    <name type="scientific">Bursaphelenchus okinawaensis</name>
    <dbReference type="NCBI Taxonomy" id="465554"/>
    <lineage>
        <taxon>Eukaryota</taxon>
        <taxon>Metazoa</taxon>
        <taxon>Ecdysozoa</taxon>
        <taxon>Nematoda</taxon>
        <taxon>Chromadorea</taxon>
        <taxon>Rhabditida</taxon>
        <taxon>Tylenchina</taxon>
        <taxon>Tylenchomorpha</taxon>
        <taxon>Aphelenchoidea</taxon>
        <taxon>Aphelenchoididae</taxon>
        <taxon>Bursaphelenchus</taxon>
    </lineage>
</organism>
<dbReference type="Proteomes" id="UP000614601">
    <property type="component" value="Unassembled WGS sequence"/>
</dbReference>
<dbReference type="SUPFAM" id="SSF54001">
    <property type="entry name" value="Cysteine proteinases"/>
    <property type="match status" value="1"/>
</dbReference>
<evidence type="ECO:0000256" key="8">
    <source>
        <dbReference type="SAM" id="MobiDB-lite"/>
    </source>
</evidence>
<feature type="domain" description="USP" evidence="9">
    <location>
        <begin position="271"/>
        <end position="852"/>
    </location>
</feature>
<dbReference type="Pfam" id="PF06337">
    <property type="entry name" value="DUSP"/>
    <property type="match status" value="1"/>
</dbReference>
<dbReference type="InterPro" id="IPR028889">
    <property type="entry name" value="USP"/>
</dbReference>
<feature type="region of interest" description="Disordered" evidence="8">
    <location>
        <begin position="593"/>
        <end position="614"/>
    </location>
</feature>
<gene>
    <name evidence="11" type="ORF">BOKJ2_LOCUS7550</name>
</gene>
<dbReference type="EMBL" id="CAJFDH010000004">
    <property type="protein sequence ID" value="CAD5218340.1"/>
    <property type="molecule type" value="Genomic_DNA"/>
</dbReference>